<evidence type="ECO:0000256" key="4">
    <source>
        <dbReference type="SAM" id="MobiDB-lite"/>
    </source>
</evidence>
<name>A0AAV9RY23_9TELE</name>
<organism evidence="6 7">
    <name type="scientific">Crenichthys baileyi</name>
    <name type="common">White River springfish</name>
    <dbReference type="NCBI Taxonomy" id="28760"/>
    <lineage>
        <taxon>Eukaryota</taxon>
        <taxon>Metazoa</taxon>
        <taxon>Chordata</taxon>
        <taxon>Craniata</taxon>
        <taxon>Vertebrata</taxon>
        <taxon>Euteleostomi</taxon>
        <taxon>Actinopterygii</taxon>
        <taxon>Neopterygii</taxon>
        <taxon>Teleostei</taxon>
        <taxon>Neoteleostei</taxon>
        <taxon>Acanthomorphata</taxon>
        <taxon>Ovalentaria</taxon>
        <taxon>Atherinomorphae</taxon>
        <taxon>Cyprinodontiformes</taxon>
        <taxon>Goodeidae</taxon>
        <taxon>Crenichthys</taxon>
    </lineage>
</organism>
<evidence type="ECO:0000259" key="5">
    <source>
        <dbReference type="Pfam" id="PF04548"/>
    </source>
</evidence>
<evidence type="ECO:0000313" key="7">
    <source>
        <dbReference type="Proteomes" id="UP001311232"/>
    </source>
</evidence>
<dbReference type="PANTHER" id="PTHR10903">
    <property type="entry name" value="GTPASE, IMAP FAMILY MEMBER-RELATED"/>
    <property type="match status" value="1"/>
</dbReference>
<dbReference type="EMBL" id="JAHHUM010001191">
    <property type="protein sequence ID" value="KAK5613743.1"/>
    <property type="molecule type" value="Genomic_DNA"/>
</dbReference>
<evidence type="ECO:0000256" key="3">
    <source>
        <dbReference type="ARBA" id="ARBA00023134"/>
    </source>
</evidence>
<evidence type="ECO:0000256" key="2">
    <source>
        <dbReference type="ARBA" id="ARBA00022741"/>
    </source>
</evidence>
<dbReference type="GO" id="GO:0005525">
    <property type="term" value="F:GTP binding"/>
    <property type="evidence" value="ECO:0007669"/>
    <property type="project" value="UniProtKB-KW"/>
</dbReference>
<dbReference type="PANTHER" id="PTHR10903:SF112">
    <property type="entry name" value="SI:CH211-113E8.5"/>
    <property type="match status" value="1"/>
</dbReference>
<comment type="caution">
    <text evidence="6">The sequence shown here is derived from an EMBL/GenBank/DDBJ whole genome shotgun (WGS) entry which is preliminary data.</text>
</comment>
<protein>
    <recommendedName>
        <fullName evidence="5">AIG1-type G domain-containing protein</fullName>
    </recommendedName>
</protein>
<dbReference type="Pfam" id="PF04548">
    <property type="entry name" value="AIG1"/>
    <property type="match status" value="1"/>
</dbReference>
<keyword evidence="7" id="KW-1185">Reference proteome</keyword>
<comment type="similarity">
    <text evidence="1">Belongs to the TRAFAC class TrmE-Era-EngA-EngB-Septin-like GTPase superfamily. AIG1/Toc34/Toc159-like paraseptin GTPase family. IAN subfamily.</text>
</comment>
<dbReference type="Proteomes" id="UP001311232">
    <property type="component" value="Unassembled WGS sequence"/>
</dbReference>
<sequence>MEDLKAKHVEERKKEAAEKRDMKQRESLQEAVISHRSVLQLHEKAPDGYKTKKMSVVLLGITGSWKSSALNLILNRGGNLYSLNRTCHDPTLPTRSCEKKEIFTGGKQLILVDTPELWDEDGVENTEQVKDCLALALPGPHVFLLVLQVGRFTQGESEMLGHVPLQRLGHRPLKINDYVAGAHSALQDFIRTCGSRFYVLNVTKSHSGLSYPQVKELFSGIDKLVASHGGQAYLVKRFSLQALQERNNVAVERKEGAYLLRDN</sequence>
<keyword evidence="3" id="KW-0342">GTP-binding</keyword>
<dbReference type="SUPFAM" id="SSF52540">
    <property type="entry name" value="P-loop containing nucleoside triphosphate hydrolases"/>
    <property type="match status" value="1"/>
</dbReference>
<feature type="region of interest" description="Disordered" evidence="4">
    <location>
        <begin position="1"/>
        <end position="24"/>
    </location>
</feature>
<dbReference type="Gene3D" id="3.40.50.300">
    <property type="entry name" value="P-loop containing nucleotide triphosphate hydrolases"/>
    <property type="match status" value="1"/>
</dbReference>
<dbReference type="InterPro" id="IPR027417">
    <property type="entry name" value="P-loop_NTPase"/>
</dbReference>
<evidence type="ECO:0000256" key="1">
    <source>
        <dbReference type="ARBA" id="ARBA00008535"/>
    </source>
</evidence>
<feature type="domain" description="AIG1-type G" evidence="5">
    <location>
        <begin position="55"/>
        <end position="162"/>
    </location>
</feature>
<dbReference type="AlphaFoldDB" id="A0AAV9RY23"/>
<gene>
    <name evidence="6" type="ORF">CRENBAI_016883</name>
</gene>
<accession>A0AAV9RY23</accession>
<proteinExistence type="inferred from homology"/>
<reference evidence="6 7" key="1">
    <citation type="submission" date="2021-06" db="EMBL/GenBank/DDBJ databases">
        <authorList>
            <person name="Palmer J.M."/>
        </authorList>
    </citation>
    <scope>NUCLEOTIDE SEQUENCE [LARGE SCALE GENOMIC DNA]</scope>
    <source>
        <strain evidence="6 7">MEX-2019</strain>
        <tissue evidence="6">Muscle</tissue>
    </source>
</reference>
<evidence type="ECO:0000313" key="6">
    <source>
        <dbReference type="EMBL" id="KAK5613743.1"/>
    </source>
</evidence>
<keyword evidence="2" id="KW-0547">Nucleotide-binding</keyword>
<dbReference type="InterPro" id="IPR045058">
    <property type="entry name" value="GIMA/IAN/Toc"/>
</dbReference>
<dbReference type="InterPro" id="IPR006703">
    <property type="entry name" value="G_AIG1"/>
</dbReference>